<dbReference type="EMBL" id="QTJU01000001">
    <property type="protein sequence ID" value="RFM30490.1"/>
    <property type="molecule type" value="Genomic_DNA"/>
</dbReference>
<organism evidence="1 2">
    <name type="scientific">Deminuibacter soli</name>
    <dbReference type="NCBI Taxonomy" id="2291815"/>
    <lineage>
        <taxon>Bacteria</taxon>
        <taxon>Pseudomonadati</taxon>
        <taxon>Bacteroidota</taxon>
        <taxon>Chitinophagia</taxon>
        <taxon>Chitinophagales</taxon>
        <taxon>Chitinophagaceae</taxon>
        <taxon>Deminuibacter</taxon>
    </lineage>
</organism>
<gene>
    <name evidence="1" type="ORF">DXN05_05915</name>
</gene>
<protein>
    <submittedName>
        <fullName evidence="1">DUF4270 family protein</fullName>
    </submittedName>
</protein>
<keyword evidence="2" id="KW-1185">Reference proteome</keyword>
<evidence type="ECO:0000313" key="1">
    <source>
        <dbReference type="EMBL" id="RFM30490.1"/>
    </source>
</evidence>
<comment type="caution">
    <text evidence="1">The sequence shown here is derived from an EMBL/GenBank/DDBJ whole genome shotgun (WGS) entry which is preliminary data.</text>
</comment>
<name>A0A3E1NRG1_9BACT</name>
<reference evidence="1 2" key="1">
    <citation type="submission" date="2018-08" db="EMBL/GenBank/DDBJ databases">
        <title>Chitinophagaceae sp. K23C18032701, a novel bacterium isolated from forest soil.</title>
        <authorList>
            <person name="Wang C."/>
        </authorList>
    </citation>
    <scope>NUCLEOTIDE SEQUENCE [LARGE SCALE GENOMIC DNA]</scope>
    <source>
        <strain evidence="1 2">K23C18032701</strain>
    </source>
</reference>
<sequence>MISKRVINSLLFSTGTALLLIASCKKADINYGSQYVDSKTNVVRIDTFAPVVSTVFVDSFATAATGTALIGKYTDSYLGKVAAESYFELTTPSGTAPTLKASYDSLILVIKPNRSYYGDTTQNIQLNVTQLNEIIGLKNTATTFYNTTSFQKGAVIGQANFTLRPRFTDTVSIRLNDNLGATLFAMLRDKTTEVQNSENFINYFKGLVISATGNTSSVFGIKDSITMRLCYREPTSDFTNERQLSFTLNNNSHQFNHIDVDRSGTKLGDVHFGFTNRDASSYTTGNMAFTQYLTGSMIKIRFPSIRQIAVIPGFVKILNAQLVVRPIKGSFANDSLPAQVTLAATDVTNTIGVPLTISAGSSAATQYGNLVYDFQNSNTNYSYDLTTYLQGQLGTAYDNNLGLLLVPPTPARTTTFNRIVAADSKLGADSRMQLIVYYLSIY</sequence>
<dbReference type="InterPro" id="IPR025366">
    <property type="entry name" value="DUF4270"/>
</dbReference>
<dbReference type="Pfam" id="PF14092">
    <property type="entry name" value="DUF4270"/>
    <property type="match status" value="1"/>
</dbReference>
<dbReference type="RefSeq" id="WP_116846245.1">
    <property type="nucleotide sequence ID" value="NZ_QTJU01000001.1"/>
</dbReference>
<evidence type="ECO:0000313" key="2">
    <source>
        <dbReference type="Proteomes" id="UP000261284"/>
    </source>
</evidence>
<dbReference type="Proteomes" id="UP000261284">
    <property type="component" value="Unassembled WGS sequence"/>
</dbReference>
<proteinExistence type="predicted"/>
<dbReference type="AlphaFoldDB" id="A0A3E1NRG1"/>
<accession>A0A3E1NRG1</accession>